<dbReference type="GO" id="GO:0035438">
    <property type="term" value="F:cyclic-di-GMP binding"/>
    <property type="evidence" value="ECO:0007669"/>
    <property type="project" value="InterPro"/>
</dbReference>
<protein>
    <submittedName>
        <fullName evidence="2">PilZ domain-containing protein</fullName>
    </submittedName>
</protein>
<sequence>MADGMSWRRGSERFPTSLEGRISFDGDASPIDCVMSDLSTTGARLGFSEVAEIPLEFELQIPEAGACARVRLVWTRGQEAGVMFTD</sequence>
<accession>A0A370HNQ0</accession>
<keyword evidence="3" id="KW-1185">Reference proteome</keyword>
<organism evidence="2 3">
    <name type="scientific">Microvirga subterranea</name>
    <dbReference type="NCBI Taxonomy" id="186651"/>
    <lineage>
        <taxon>Bacteria</taxon>
        <taxon>Pseudomonadati</taxon>
        <taxon>Pseudomonadota</taxon>
        <taxon>Alphaproteobacteria</taxon>
        <taxon>Hyphomicrobiales</taxon>
        <taxon>Methylobacteriaceae</taxon>
        <taxon>Microvirga</taxon>
    </lineage>
</organism>
<dbReference type="Proteomes" id="UP000254925">
    <property type="component" value="Unassembled WGS sequence"/>
</dbReference>
<feature type="domain" description="PilZ" evidence="1">
    <location>
        <begin position="8"/>
        <end position="85"/>
    </location>
</feature>
<evidence type="ECO:0000313" key="3">
    <source>
        <dbReference type="Proteomes" id="UP000254925"/>
    </source>
</evidence>
<gene>
    <name evidence="2" type="ORF">DES45_103454</name>
</gene>
<evidence type="ECO:0000313" key="2">
    <source>
        <dbReference type="EMBL" id="RDI60192.1"/>
    </source>
</evidence>
<dbReference type="AlphaFoldDB" id="A0A370HNQ0"/>
<dbReference type="EMBL" id="QQBB01000003">
    <property type="protein sequence ID" value="RDI60192.1"/>
    <property type="molecule type" value="Genomic_DNA"/>
</dbReference>
<reference evidence="2 3" key="1">
    <citation type="submission" date="2018-07" db="EMBL/GenBank/DDBJ databases">
        <title>Genomic Encyclopedia of Type Strains, Phase IV (KMG-IV): sequencing the most valuable type-strain genomes for metagenomic binning, comparative biology and taxonomic classification.</title>
        <authorList>
            <person name="Goeker M."/>
        </authorList>
    </citation>
    <scope>NUCLEOTIDE SEQUENCE [LARGE SCALE GENOMIC DNA]</scope>
    <source>
        <strain evidence="2 3">DSM 14364</strain>
    </source>
</reference>
<comment type="caution">
    <text evidence="2">The sequence shown here is derived from an EMBL/GenBank/DDBJ whole genome shotgun (WGS) entry which is preliminary data.</text>
</comment>
<evidence type="ECO:0000259" key="1">
    <source>
        <dbReference type="Pfam" id="PF07238"/>
    </source>
</evidence>
<dbReference type="SUPFAM" id="SSF141371">
    <property type="entry name" value="PilZ domain-like"/>
    <property type="match status" value="1"/>
</dbReference>
<dbReference type="Pfam" id="PF07238">
    <property type="entry name" value="PilZ"/>
    <property type="match status" value="1"/>
</dbReference>
<proteinExistence type="predicted"/>
<dbReference type="InterPro" id="IPR009875">
    <property type="entry name" value="PilZ_domain"/>
</dbReference>
<dbReference type="RefSeq" id="WP_170151450.1">
    <property type="nucleotide sequence ID" value="NZ_QQBB01000003.1"/>
</dbReference>
<name>A0A370HNQ0_9HYPH</name>
<dbReference type="Gene3D" id="2.40.10.220">
    <property type="entry name" value="predicted glycosyltransferase like domains"/>
    <property type="match status" value="1"/>
</dbReference>